<dbReference type="OrthoDB" id="5840260at2"/>
<accession>A0A376D633</accession>
<dbReference type="KEGG" id="eho:A9798_00525"/>
<dbReference type="Proteomes" id="UP000175893">
    <property type="component" value="Chromosome"/>
</dbReference>
<dbReference type="GO" id="GO:0035438">
    <property type="term" value="F:cyclic-di-GMP binding"/>
    <property type="evidence" value="ECO:0007669"/>
    <property type="project" value="InterPro"/>
</dbReference>
<evidence type="ECO:0000313" key="4">
    <source>
        <dbReference type="EMBL" id="STC82727.1"/>
    </source>
</evidence>
<feature type="region of interest" description="Disordered" evidence="2">
    <location>
        <begin position="473"/>
        <end position="518"/>
    </location>
</feature>
<reference evidence="4 6" key="2">
    <citation type="submission" date="2018-06" db="EMBL/GenBank/DDBJ databases">
        <authorList>
            <consortium name="Pathogen Informatics"/>
            <person name="Doyle S."/>
        </authorList>
    </citation>
    <scope>NUCLEOTIDE SEQUENCE [LARGE SCALE GENOMIC DNA]</scope>
    <source>
        <strain evidence="4 6">NCTC12121</strain>
    </source>
</reference>
<dbReference type="NCBIfam" id="TIGR03369">
    <property type="entry name" value="cellulose_bcsE"/>
    <property type="match status" value="1"/>
</dbReference>
<dbReference type="Proteomes" id="UP000255248">
    <property type="component" value="Unassembled WGS sequence"/>
</dbReference>
<evidence type="ECO:0000256" key="2">
    <source>
        <dbReference type="SAM" id="MobiDB-lite"/>
    </source>
</evidence>
<keyword evidence="5" id="KW-1185">Reference proteome</keyword>
<name>A0A376D633_9GAMM</name>
<dbReference type="EMBL" id="CP016043">
    <property type="protein sequence ID" value="AOV95571.1"/>
    <property type="molecule type" value="Genomic_DNA"/>
</dbReference>
<sequence length="518" mass="57910">MAQSFTLGISQLWDELQTAQIHGLYWLGCDRAQDALSLCGQTIQAQHATTRVTLIDVGSDTPSILAEGYQSGPESLAIYRLIPTPAALMALPDELHRLLSPRPHLLIILLPVAALLHQPMDWITNWLHHLSNVLQRHNATLLIFNHGAGNDVLRNQLIPLNRLLYGLVSLRWQLDCWRYDLAFWSNALGVSAQQNIELITTPQGWQVTSDASITLQSHQDEHEYLAHVAALEGAPPLSEHWHLFASNQELFTAALTAQAATLLFSLSQNDQVDDLARQIHTLRRQRGNALKIVVRELMTMQRSSDERLLLACGANSIIPLSATLSNTLVIIEGLQGHIFPHHVPANITTLLNSLRPLKLRGYQPYSRFCALLLDLLDNPLLPRNGRGTLVSLQPIAGMEAEQLLALCRLRRDGDLITLDQQRLVLFLAYCRPHELKTALRSVFPLSIAELFSSYRVWHQDSELLLELTRMRDQAPAPQQTLDAPPPSSSDRPAPREVPAPRRLPTPIVLGQIPQEPTQ</sequence>
<organism evidence="4 6">
    <name type="scientific">Edwardsiella hoshinae</name>
    <dbReference type="NCBI Taxonomy" id="93378"/>
    <lineage>
        <taxon>Bacteria</taxon>
        <taxon>Pseudomonadati</taxon>
        <taxon>Pseudomonadota</taxon>
        <taxon>Gammaproteobacteria</taxon>
        <taxon>Enterobacterales</taxon>
        <taxon>Hafniaceae</taxon>
        <taxon>Edwardsiella</taxon>
    </lineage>
</organism>
<evidence type="ECO:0000313" key="5">
    <source>
        <dbReference type="Proteomes" id="UP000175893"/>
    </source>
</evidence>
<dbReference type="InterPro" id="IPR017745">
    <property type="entry name" value="BcsE"/>
</dbReference>
<protein>
    <recommendedName>
        <fullName evidence="1">Cellulose biosynthesis protein BcsE</fullName>
    </recommendedName>
</protein>
<reference evidence="3 5" key="1">
    <citation type="submission" date="2016-06" db="EMBL/GenBank/DDBJ databases">
        <title>Complete genome sequence of Edwardsiella hoshinae ATCC 35051.</title>
        <authorList>
            <person name="Reichley S.R."/>
            <person name="Waldbieser G.C."/>
            <person name="Lawrence M.L."/>
            <person name="Griffin M.J."/>
        </authorList>
    </citation>
    <scope>NUCLEOTIDE SEQUENCE [LARGE SCALE GENOMIC DNA]</scope>
    <source>
        <strain evidence="3 5">ATCC 35051</strain>
    </source>
</reference>
<evidence type="ECO:0000313" key="3">
    <source>
        <dbReference type="EMBL" id="AOV95571.1"/>
    </source>
</evidence>
<dbReference type="RefSeq" id="WP_024522738.1">
    <property type="nucleotide sequence ID" value="NZ_CP016043.1"/>
</dbReference>
<dbReference type="AlphaFoldDB" id="A0A376D633"/>
<dbReference type="EMBL" id="UFXZ01000001">
    <property type="protein sequence ID" value="STC82727.1"/>
    <property type="molecule type" value="Genomic_DNA"/>
</dbReference>
<gene>
    <name evidence="3" type="ORF">A9798_00525</name>
    <name evidence="4" type="ORF">NCTC12121_00107</name>
</gene>
<dbReference type="Pfam" id="PF10995">
    <property type="entry name" value="CBP_BcsE"/>
    <property type="match status" value="1"/>
</dbReference>
<proteinExistence type="predicted"/>
<evidence type="ECO:0000256" key="1">
    <source>
        <dbReference type="NCBIfam" id="TIGR03369"/>
    </source>
</evidence>
<evidence type="ECO:0000313" key="6">
    <source>
        <dbReference type="Proteomes" id="UP000255248"/>
    </source>
</evidence>
<dbReference type="STRING" id="93378.A9798_00525"/>